<feature type="region of interest" description="Disordered" evidence="2">
    <location>
        <begin position="1127"/>
        <end position="1186"/>
    </location>
</feature>
<sequence>MDLFWDEPVEWNGEALGYLINCTVDGLSEPIAEVPATTRFYSFSVKSGSVSCAVAAHNEPKLETFSEVVTIDSSELRPLVRLFAIDSNNNVFSISNWSCSSSQLLTRAKRQTPPLLAITEQSIAYIGNDLYSIRKDFDSVQPSLLRLDPNNVENILHKVSIGGEIGKVDAVTSDWVANRLLFVSTAHVMQLPLDAIQSLSAITPRRIMNLSSGAGDAKQLLYDPFSNTGFLLTKNGSLFALDLNTGMEENMALRLECLKSETVSWMMADFAWNLASLPAIYVLTWNGMIRVDLTSSKCEEIKFEWEKFGEKGLKSILSFAIADKLYIFVTSSMLVVYELGSSTATPIAINGSPLKQILVATQSTQPFPERSCFILPPASEIKFTVQNEERSGALISITEPELPNVCPDISLPPTQYEIHFRRRGSDKIRNIHSISNVLHVENGILDKEADYDISVSWFNRYTPVSEASATQMLRTGYGFPSSPQDPAAFALTPDVVLLYWKLPAKTNAPVPEIKYMISQLSATQLSPSAIGAQQFEGTDYASMPTDVVSCLNDPCSAKISNLRPSTDYKFWVRAIHESHLNMQFVDDAEGNSVEASVRTKDIAGTLRLDNITGTAVVLRWNSLDPESYPRRISIQYRIVGTNAIWKSPHNASFEGSAKSVAVVVRALHSATTYDYRFAAEYVDSYRYANYDYSYNETFLQISQQFRTKSGTPSAPASIRLVQEHNEWIVRWEKPLNDGGSPITSYALEFRPNENVEWEIAERGLEGGCLWWKPLRINFLVECAEFRIRAANSEGFGAYAYSKHHSDRLGESRTHSLWIIIITLLIAILLLTAVIAVLFIYYQRNDRRRSKIRLQDISLHDYTNSIKRNIWPPQVINDLKTIPRVPKNNISLLRIIGKGGFGEVYEGVAGGLPQSPAEAIRVAVKVQISNTNYFNQLQVMSFVKNGGKPEKPQFCPDEIFAIVERAWIYDPEERPRFADLLPDLEALRGCPLYQEDKPYPPNCSSLRTDSNFELSFNSNISRGESGRSGSVRFDKSDNPSAKKQGRPSILRSLRRERPRPPPILADLEASNRRSKSVNSVTSDIDSFTRGQVILFLPLFISISDKLNYYDEGFDNSAFISSDCYEVPKKSHSKKLQKNRRKQRAPESSNRSPISSSSTSPHSSPRTPSSGDSDIPSIYIRPARVSRV</sequence>
<keyword evidence="5" id="KW-1185">Reference proteome</keyword>
<feature type="transmembrane region" description="Helical" evidence="3">
    <location>
        <begin position="816"/>
        <end position="841"/>
    </location>
</feature>
<feature type="region of interest" description="Disordered" evidence="2">
    <location>
        <begin position="1017"/>
        <end position="1080"/>
    </location>
</feature>
<feature type="domain" description="Fibronectin type-III" evidence="4">
    <location>
        <begin position="377"/>
        <end position="478"/>
    </location>
</feature>
<dbReference type="InterPro" id="IPR013783">
    <property type="entry name" value="Ig-like_fold"/>
</dbReference>
<dbReference type="SMART" id="SM00060">
    <property type="entry name" value="FN3"/>
    <property type="match status" value="3"/>
</dbReference>
<dbReference type="InterPro" id="IPR050122">
    <property type="entry name" value="RTK"/>
</dbReference>
<evidence type="ECO:0000256" key="1">
    <source>
        <dbReference type="ARBA" id="ARBA00004167"/>
    </source>
</evidence>
<dbReference type="CDD" id="cd00063">
    <property type="entry name" value="FN3"/>
    <property type="match status" value="2"/>
</dbReference>
<feature type="compositionally biased region" description="Basic residues" evidence="2">
    <location>
        <begin position="1128"/>
        <end position="1141"/>
    </location>
</feature>
<feature type="compositionally biased region" description="Low complexity" evidence="2">
    <location>
        <begin position="1144"/>
        <end position="1168"/>
    </location>
</feature>
<dbReference type="STRING" id="1147741.A0A0R3RW81"/>
<name>A0A0R3RW81_9BILA</name>
<dbReference type="GO" id="GO:0005886">
    <property type="term" value="C:plasma membrane"/>
    <property type="evidence" value="ECO:0007669"/>
    <property type="project" value="TreeGrafter"/>
</dbReference>
<accession>A0A0R3RW81</accession>
<evidence type="ECO:0000256" key="3">
    <source>
        <dbReference type="SAM" id="Phobius"/>
    </source>
</evidence>
<dbReference type="Gene3D" id="3.30.200.20">
    <property type="entry name" value="Phosphorylase Kinase, domain 1"/>
    <property type="match status" value="1"/>
</dbReference>
<dbReference type="InterPro" id="IPR011009">
    <property type="entry name" value="Kinase-like_dom_sf"/>
</dbReference>
<dbReference type="PANTHER" id="PTHR24416">
    <property type="entry name" value="TYROSINE-PROTEIN KINASE RECEPTOR"/>
    <property type="match status" value="1"/>
</dbReference>
<protein>
    <submittedName>
        <fullName evidence="6">Receptor protein-tyrosine kinase</fullName>
    </submittedName>
</protein>
<keyword evidence="3" id="KW-0812">Transmembrane</keyword>
<proteinExistence type="predicted"/>
<dbReference type="WBParaSite" id="EEL_0000640601-mRNA-1">
    <property type="protein sequence ID" value="EEL_0000640601-mRNA-1"/>
    <property type="gene ID" value="EEL_0000640601"/>
</dbReference>
<feature type="domain" description="Fibronectin type-III" evidence="4">
    <location>
        <begin position="711"/>
        <end position="811"/>
    </location>
</feature>
<dbReference type="Gene3D" id="2.60.40.10">
    <property type="entry name" value="Immunoglobulins"/>
    <property type="match status" value="2"/>
</dbReference>
<dbReference type="InterPro" id="IPR036116">
    <property type="entry name" value="FN3_sf"/>
</dbReference>
<dbReference type="AlphaFoldDB" id="A0A0R3RW81"/>
<organism evidence="5 6">
    <name type="scientific">Elaeophora elaphi</name>
    <dbReference type="NCBI Taxonomy" id="1147741"/>
    <lineage>
        <taxon>Eukaryota</taxon>
        <taxon>Metazoa</taxon>
        <taxon>Ecdysozoa</taxon>
        <taxon>Nematoda</taxon>
        <taxon>Chromadorea</taxon>
        <taxon>Rhabditida</taxon>
        <taxon>Spirurina</taxon>
        <taxon>Spiruromorpha</taxon>
        <taxon>Filarioidea</taxon>
        <taxon>Onchocercidae</taxon>
        <taxon>Elaeophora</taxon>
    </lineage>
</organism>
<evidence type="ECO:0000313" key="6">
    <source>
        <dbReference type="WBParaSite" id="EEL_0000640601-mRNA-1"/>
    </source>
</evidence>
<evidence type="ECO:0000256" key="2">
    <source>
        <dbReference type="SAM" id="MobiDB-lite"/>
    </source>
</evidence>
<feature type="domain" description="Fibronectin type-III" evidence="4">
    <location>
        <begin position="482"/>
        <end position="602"/>
    </location>
</feature>
<dbReference type="Pfam" id="PF07714">
    <property type="entry name" value="PK_Tyr_Ser-Thr"/>
    <property type="match status" value="1"/>
</dbReference>
<evidence type="ECO:0000259" key="4">
    <source>
        <dbReference type="PROSITE" id="PS50853"/>
    </source>
</evidence>
<dbReference type="SUPFAM" id="SSF56112">
    <property type="entry name" value="Protein kinase-like (PK-like)"/>
    <property type="match status" value="1"/>
</dbReference>
<reference evidence="6" key="1">
    <citation type="submission" date="2017-02" db="UniProtKB">
        <authorList>
            <consortium name="WormBaseParasite"/>
        </authorList>
    </citation>
    <scope>IDENTIFICATION</scope>
</reference>
<dbReference type="PANTHER" id="PTHR24416:SF611">
    <property type="entry name" value="TYROSINE-PROTEIN KINASE TRANSMEMBRANE RECEPTOR ROR"/>
    <property type="match status" value="1"/>
</dbReference>
<feature type="compositionally biased region" description="Low complexity" evidence="2">
    <location>
        <begin position="1020"/>
        <end position="1030"/>
    </location>
</feature>
<dbReference type="SUPFAM" id="SSF49265">
    <property type="entry name" value="Fibronectin type III"/>
    <property type="match status" value="2"/>
</dbReference>
<dbReference type="GO" id="GO:0004714">
    <property type="term" value="F:transmembrane receptor protein tyrosine kinase activity"/>
    <property type="evidence" value="ECO:0007669"/>
    <property type="project" value="TreeGrafter"/>
</dbReference>
<dbReference type="GO" id="GO:0007169">
    <property type="term" value="P:cell surface receptor protein tyrosine kinase signaling pathway"/>
    <property type="evidence" value="ECO:0007669"/>
    <property type="project" value="TreeGrafter"/>
</dbReference>
<dbReference type="InterPro" id="IPR001245">
    <property type="entry name" value="Ser-Thr/Tyr_kinase_cat_dom"/>
</dbReference>
<keyword evidence="3" id="KW-0472">Membrane</keyword>
<dbReference type="InterPro" id="IPR003961">
    <property type="entry name" value="FN3_dom"/>
</dbReference>
<comment type="subcellular location">
    <subcellularLocation>
        <location evidence="1">Membrane</location>
        <topology evidence="1">Single-pass membrane protein</topology>
    </subcellularLocation>
</comment>
<dbReference type="Proteomes" id="UP000050640">
    <property type="component" value="Unplaced"/>
</dbReference>
<evidence type="ECO:0000313" key="5">
    <source>
        <dbReference type="Proteomes" id="UP000050640"/>
    </source>
</evidence>
<keyword evidence="3" id="KW-1133">Transmembrane helix</keyword>
<dbReference type="PROSITE" id="PS50853">
    <property type="entry name" value="FN3"/>
    <property type="match status" value="3"/>
</dbReference>
<dbReference type="GO" id="GO:0043235">
    <property type="term" value="C:receptor complex"/>
    <property type="evidence" value="ECO:0007669"/>
    <property type="project" value="TreeGrafter"/>
</dbReference>